<sequence>MLGNHSPDRRECDTELIQKSSVYVDYRDNVLKEAGESLISISKGVFTASAVKADLAELCRRGVM</sequence>
<dbReference type="Proteomes" id="UP001589844">
    <property type="component" value="Unassembled WGS sequence"/>
</dbReference>
<protein>
    <submittedName>
        <fullName evidence="1">Uncharacterized protein</fullName>
    </submittedName>
</protein>
<dbReference type="RefSeq" id="WP_390214069.1">
    <property type="nucleotide sequence ID" value="NZ_JBHLXJ010000018.1"/>
</dbReference>
<comment type="caution">
    <text evidence="1">The sequence shown here is derived from an EMBL/GenBank/DDBJ whole genome shotgun (WGS) entry which is preliminary data.</text>
</comment>
<dbReference type="InterPro" id="IPR036291">
    <property type="entry name" value="NAD(P)-bd_dom_sf"/>
</dbReference>
<dbReference type="Gene3D" id="3.40.50.720">
    <property type="entry name" value="NAD(P)-binding Rossmann-like Domain"/>
    <property type="match status" value="1"/>
</dbReference>
<gene>
    <name evidence="1" type="ORF">ACFFJH_16650</name>
</gene>
<evidence type="ECO:0000313" key="1">
    <source>
        <dbReference type="EMBL" id="MFC0351452.1"/>
    </source>
</evidence>
<reference evidence="1 2" key="1">
    <citation type="submission" date="2024-09" db="EMBL/GenBank/DDBJ databases">
        <authorList>
            <person name="Sun Q."/>
            <person name="Mori K."/>
        </authorList>
    </citation>
    <scope>NUCLEOTIDE SEQUENCE [LARGE SCALE GENOMIC DNA]</scope>
    <source>
        <strain evidence="1 2">CCM 8677</strain>
    </source>
</reference>
<proteinExistence type="predicted"/>
<dbReference type="EMBL" id="JBHLXJ010000018">
    <property type="protein sequence ID" value="MFC0351452.1"/>
    <property type="molecule type" value="Genomic_DNA"/>
</dbReference>
<name>A0ABV6IHY7_9BURK</name>
<evidence type="ECO:0000313" key="2">
    <source>
        <dbReference type="Proteomes" id="UP001589844"/>
    </source>
</evidence>
<accession>A0ABV6IHY7</accession>
<dbReference type="SUPFAM" id="SSF51735">
    <property type="entry name" value="NAD(P)-binding Rossmann-fold domains"/>
    <property type="match status" value="1"/>
</dbReference>
<organism evidence="1 2">
    <name type="scientific">Undibacterium danionis</name>
    <dbReference type="NCBI Taxonomy" id="1812100"/>
    <lineage>
        <taxon>Bacteria</taxon>
        <taxon>Pseudomonadati</taxon>
        <taxon>Pseudomonadota</taxon>
        <taxon>Betaproteobacteria</taxon>
        <taxon>Burkholderiales</taxon>
        <taxon>Oxalobacteraceae</taxon>
        <taxon>Undibacterium</taxon>
    </lineage>
</organism>
<keyword evidence="2" id="KW-1185">Reference proteome</keyword>